<gene>
    <name evidence="2" type="ORF">HK097_002400</name>
</gene>
<feature type="compositionally biased region" description="Acidic residues" evidence="1">
    <location>
        <begin position="81"/>
        <end position="92"/>
    </location>
</feature>
<evidence type="ECO:0000313" key="2">
    <source>
        <dbReference type="EMBL" id="KAJ3041023.1"/>
    </source>
</evidence>
<feature type="region of interest" description="Disordered" evidence="1">
    <location>
        <begin position="68"/>
        <end position="205"/>
    </location>
</feature>
<proteinExistence type="predicted"/>
<dbReference type="EMBL" id="JADGJD010001512">
    <property type="protein sequence ID" value="KAJ3041023.1"/>
    <property type="molecule type" value="Genomic_DNA"/>
</dbReference>
<sequence>MRKKSNWRKALKTPTIPSQQNSDEDDIPLSDDDMALFHEYGAHTQFLRNLNPESLVKNEIHTGSRAIMRAKGGIDIASSSDESENDEEDGEHDWESRPRVVKKEWKDAHDEAQGKGQRLPIKMVDGTVVKVKSNKADGLKEDSDKMDVDDVKEEEESGEEDVPKPTTKKSKKSATTAESKDQQPPKSKQERRVEAQEKLAEAASL</sequence>
<evidence type="ECO:0000313" key="3">
    <source>
        <dbReference type="Proteomes" id="UP001212841"/>
    </source>
</evidence>
<reference evidence="2" key="1">
    <citation type="submission" date="2020-05" db="EMBL/GenBank/DDBJ databases">
        <title>Phylogenomic resolution of chytrid fungi.</title>
        <authorList>
            <person name="Stajich J.E."/>
            <person name="Amses K."/>
            <person name="Simmons R."/>
            <person name="Seto K."/>
            <person name="Myers J."/>
            <person name="Bonds A."/>
            <person name="Quandt C.A."/>
            <person name="Barry K."/>
            <person name="Liu P."/>
            <person name="Grigoriev I."/>
            <person name="Longcore J.E."/>
            <person name="James T.Y."/>
        </authorList>
    </citation>
    <scope>NUCLEOTIDE SEQUENCE</scope>
    <source>
        <strain evidence="2">JEL0318</strain>
    </source>
</reference>
<accession>A0AAD5WXT7</accession>
<keyword evidence="3" id="KW-1185">Reference proteome</keyword>
<feature type="region of interest" description="Disordered" evidence="1">
    <location>
        <begin position="1"/>
        <end position="30"/>
    </location>
</feature>
<feature type="non-terminal residue" evidence="2">
    <location>
        <position position="205"/>
    </location>
</feature>
<dbReference type="Proteomes" id="UP001212841">
    <property type="component" value="Unassembled WGS sequence"/>
</dbReference>
<feature type="compositionally biased region" description="Basic and acidic residues" evidence="1">
    <location>
        <begin position="93"/>
        <end position="113"/>
    </location>
</feature>
<dbReference type="AlphaFoldDB" id="A0AAD5WXT7"/>
<feature type="compositionally biased region" description="Basic and acidic residues" evidence="1">
    <location>
        <begin position="178"/>
        <end position="205"/>
    </location>
</feature>
<protein>
    <submittedName>
        <fullName evidence="2">Uncharacterized protein</fullName>
    </submittedName>
</protein>
<evidence type="ECO:0000256" key="1">
    <source>
        <dbReference type="SAM" id="MobiDB-lite"/>
    </source>
</evidence>
<feature type="compositionally biased region" description="Basic residues" evidence="1">
    <location>
        <begin position="1"/>
        <end position="11"/>
    </location>
</feature>
<comment type="caution">
    <text evidence="2">The sequence shown here is derived from an EMBL/GenBank/DDBJ whole genome shotgun (WGS) entry which is preliminary data.</text>
</comment>
<name>A0AAD5WXT7_9FUNG</name>
<feature type="compositionally biased region" description="Basic and acidic residues" evidence="1">
    <location>
        <begin position="134"/>
        <end position="149"/>
    </location>
</feature>
<feature type="compositionally biased region" description="Acidic residues" evidence="1">
    <location>
        <begin position="150"/>
        <end position="160"/>
    </location>
</feature>
<organism evidence="2 3">
    <name type="scientific">Rhizophlyctis rosea</name>
    <dbReference type="NCBI Taxonomy" id="64517"/>
    <lineage>
        <taxon>Eukaryota</taxon>
        <taxon>Fungi</taxon>
        <taxon>Fungi incertae sedis</taxon>
        <taxon>Chytridiomycota</taxon>
        <taxon>Chytridiomycota incertae sedis</taxon>
        <taxon>Chytridiomycetes</taxon>
        <taxon>Rhizophlyctidales</taxon>
        <taxon>Rhizophlyctidaceae</taxon>
        <taxon>Rhizophlyctis</taxon>
    </lineage>
</organism>